<evidence type="ECO:0000313" key="4">
    <source>
        <dbReference type="Proteomes" id="UP001163046"/>
    </source>
</evidence>
<evidence type="ECO:0000313" key="3">
    <source>
        <dbReference type="EMBL" id="KAJ7392322.1"/>
    </source>
</evidence>
<name>A0A9X0D9I5_9CNID</name>
<dbReference type="EMBL" id="MU825401">
    <property type="protein sequence ID" value="KAJ7392322.1"/>
    <property type="molecule type" value="Genomic_DNA"/>
</dbReference>
<feature type="region of interest" description="Disordered" evidence="1">
    <location>
        <begin position="354"/>
        <end position="379"/>
    </location>
</feature>
<feature type="region of interest" description="Disordered" evidence="1">
    <location>
        <begin position="287"/>
        <end position="312"/>
    </location>
</feature>
<dbReference type="AlphaFoldDB" id="A0A9X0D9I5"/>
<gene>
    <name evidence="3" type="ORF">OS493_011979</name>
</gene>
<keyword evidence="2" id="KW-0732">Signal</keyword>
<evidence type="ECO:0000256" key="1">
    <source>
        <dbReference type="SAM" id="MobiDB-lite"/>
    </source>
</evidence>
<feature type="region of interest" description="Disordered" evidence="1">
    <location>
        <begin position="92"/>
        <end position="152"/>
    </location>
</feature>
<feature type="compositionally biased region" description="Basic and acidic residues" evidence="1">
    <location>
        <begin position="298"/>
        <end position="312"/>
    </location>
</feature>
<feature type="compositionally biased region" description="Basic and acidic residues" evidence="1">
    <location>
        <begin position="355"/>
        <end position="379"/>
    </location>
</feature>
<keyword evidence="4" id="KW-1185">Reference proteome</keyword>
<feature type="region of interest" description="Disordered" evidence="1">
    <location>
        <begin position="519"/>
        <end position="549"/>
    </location>
</feature>
<comment type="caution">
    <text evidence="3">The sequence shown here is derived from an EMBL/GenBank/DDBJ whole genome shotgun (WGS) entry which is preliminary data.</text>
</comment>
<protein>
    <submittedName>
        <fullName evidence="3">Uncharacterized protein</fullName>
    </submittedName>
</protein>
<feature type="signal peptide" evidence="2">
    <location>
        <begin position="1"/>
        <end position="20"/>
    </location>
</feature>
<reference evidence="3" key="1">
    <citation type="submission" date="2023-01" db="EMBL/GenBank/DDBJ databases">
        <title>Genome assembly of the deep-sea coral Lophelia pertusa.</title>
        <authorList>
            <person name="Herrera S."/>
            <person name="Cordes E."/>
        </authorList>
    </citation>
    <scope>NUCLEOTIDE SEQUENCE</scope>
    <source>
        <strain evidence="3">USNM1676648</strain>
        <tissue evidence="3">Polyp</tissue>
    </source>
</reference>
<evidence type="ECO:0000256" key="2">
    <source>
        <dbReference type="SAM" id="SignalP"/>
    </source>
</evidence>
<sequence>MRLWVGILFLVVSSQLGINARPIPRPTNEAVESFHSNSRADELRLSNYDRPRVQTQAFSEEREEGPVDDDEIHRFLELQKFIRGELFAESTYFDSGNKGNGENNEKDSRSQGIRPEVEDVFYGDTVESEKERVARKEKEDDHITNDKSDLDNINLLKTRSEVEHEDNNGGHSENEYDGSAVRGMDEEDEQDHDDFPFEHSYLRPTYVEDIHVAPEDLLLASQEEDMMVWIKKRIAILLPLRVTETAGFSSYVMCFENDFTNPPYNCIAFHEDDRITDDESDLDNTNLLKTQSEEEHEDYNGGHSETEYDESAVRGMDEKDEDVYDDDFPFEHSYFRPTYMEDIHAPEDLAPLASHEQDHGRRATRESHENIDHKTDHETETEYDESAITAGFNHHSIQSGLDEDSEVDDRRYAARYLTTESHAAQDIDAEFWNGDDKLVEIKRGDTRENHRDFPGESHMLSRDGAMDNAKDFLSHFEDDIQEQSGASELVEDDEASGDDFKTNLDAAYDTNASGLMDDVAYSGDNSQPGYYESKSVAGDHMSGNFEENN</sequence>
<accession>A0A9X0D9I5</accession>
<organism evidence="3 4">
    <name type="scientific">Desmophyllum pertusum</name>
    <dbReference type="NCBI Taxonomy" id="174260"/>
    <lineage>
        <taxon>Eukaryota</taxon>
        <taxon>Metazoa</taxon>
        <taxon>Cnidaria</taxon>
        <taxon>Anthozoa</taxon>
        <taxon>Hexacorallia</taxon>
        <taxon>Scleractinia</taxon>
        <taxon>Caryophylliina</taxon>
        <taxon>Caryophylliidae</taxon>
        <taxon>Desmophyllum</taxon>
    </lineage>
</organism>
<feature type="chain" id="PRO_5040772857" evidence="2">
    <location>
        <begin position="21"/>
        <end position="549"/>
    </location>
</feature>
<feature type="compositionally biased region" description="Basic and acidic residues" evidence="1">
    <location>
        <begin position="127"/>
        <end position="150"/>
    </location>
</feature>
<proteinExistence type="predicted"/>
<dbReference type="Proteomes" id="UP001163046">
    <property type="component" value="Unassembled WGS sequence"/>
</dbReference>